<dbReference type="PANTHER" id="PTHR43685">
    <property type="entry name" value="GLYCOSYLTRANSFERASE"/>
    <property type="match status" value="1"/>
</dbReference>
<dbReference type="Proteomes" id="UP000325292">
    <property type="component" value="Chromosome"/>
</dbReference>
<feature type="region of interest" description="Disordered" evidence="1">
    <location>
        <begin position="636"/>
        <end position="655"/>
    </location>
</feature>
<dbReference type="InterPro" id="IPR029044">
    <property type="entry name" value="Nucleotide-diphossugar_trans"/>
</dbReference>
<protein>
    <recommendedName>
        <fullName evidence="2">Glycosyltransferase 2-like domain-containing protein</fullName>
    </recommendedName>
</protein>
<accession>A0ABM6RVK4</accession>
<evidence type="ECO:0000256" key="1">
    <source>
        <dbReference type="SAM" id="MobiDB-lite"/>
    </source>
</evidence>
<evidence type="ECO:0000313" key="3">
    <source>
        <dbReference type="EMBL" id="AUW95274.1"/>
    </source>
</evidence>
<name>A0ABM6RVK4_9FIRM</name>
<gene>
    <name evidence="3" type="ORF">BXT84_16005</name>
</gene>
<evidence type="ECO:0000259" key="2">
    <source>
        <dbReference type="Pfam" id="PF00535"/>
    </source>
</evidence>
<feature type="domain" description="Glycosyltransferase 2-like" evidence="2">
    <location>
        <begin position="389"/>
        <end position="524"/>
    </location>
</feature>
<dbReference type="PANTHER" id="PTHR43685:SF2">
    <property type="entry name" value="GLYCOSYLTRANSFERASE 2-LIKE DOMAIN-CONTAINING PROTEIN"/>
    <property type="match status" value="1"/>
</dbReference>
<dbReference type="EMBL" id="CP019454">
    <property type="protein sequence ID" value="AUW95274.1"/>
    <property type="molecule type" value="Genomic_DNA"/>
</dbReference>
<reference evidence="3 4" key="1">
    <citation type="journal article" date="2019" name="Sci. Rep.">
        <title>Sulfobacillus thermotolerans: new insights into resistance and metabolic capacities of acidophilic chemolithotrophs.</title>
        <authorList>
            <person name="Panyushkina A.E."/>
            <person name="Babenko V.V."/>
            <person name="Nikitina A.S."/>
            <person name="Selezneva O.V."/>
            <person name="Tsaplina I.A."/>
            <person name="Letarova M.A."/>
            <person name="Kostryukova E.S."/>
            <person name="Letarov A.V."/>
        </authorList>
    </citation>
    <scope>NUCLEOTIDE SEQUENCE [LARGE SCALE GENOMIC DNA]</scope>
    <source>
        <strain evidence="3 4">Kr1</strain>
    </source>
</reference>
<sequence length="655" mass="73783">MEIWMITPRYSLHLWDEVGRFSYDWAHYQARQGHVVRVLTLYADVLPETLPIKVIPLVDNPLTFLASSSRRAWHVATYVLNAAERGEIPDEIHTITDWGLGAIVLQHYWTLHRLTKSLRFVTIPVEPLILTAYDNTWPRYRLDYFWAQQMEQWVIKASQSIQTNSLAMIKALGSPAHVTPLPTMNGDNVPTFFPPERLVMLGPVAPLTHIALWLEALSLLWAQGFSLPLEIYGPDRLYTMTQRPYREYLTERFSKDVERGHVRFLSTATPVQVHQMHNALVLHGVTAPTLSWGLATLVRHNIPVLALTSERTQELLPPEQLTMPIAAVMADAIAAQCAKNSERYSPTTPHPIVLEPARDSDDSIDIFPFLHPVATVPTDAITRSTGTLSVVIPYYNAGPFIFDAIDSVFQSRRIPDQVIIMDDGSTDPGSIAALYELAHRYPAVQVIHAPHGGIVTTRNRGAKQASGDILAFLDADDMVTPDYFARCVEILATYANVDFVGSWVEYFGDTTGIWAGWNPEPPYVLYHNLINSSGIVVRRPAFLAAGLNHEEMDQGLEDYESIIHLIAAGYQGVVIPEPLFRYRVRSTSRSKTNRHDEKLMVLYDRIRRHYPAVYARFSDDLLGLFNANGPQYRIDSPLNPPHDFIADQGDGEAHA</sequence>
<keyword evidence="4" id="KW-1185">Reference proteome</keyword>
<dbReference type="SUPFAM" id="SSF53448">
    <property type="entry name" value="Nucleotide-diphospho-sugar transferases"/>
    <property type="match status" value="1"/>
</dbReference>
<proteinExistence type="predicted"/>
<dbReference type="InterPro" id="IPR050834">
    <property type="entry name" value="Glycosyltransf_2"/>
</dbReference>
<dbReference type="Pfam" id="PF00535">
    <property type="entry name" value="Glycos_transf_2"/>
    <property type="match status" value="1"/>
</dbReference>
<dbReference type="CDD" id="cd00761">
    <property type="entry name" value="Glyco_tranf_GTA_type"/>
    <property type="match status" value="1"/>
</dbReference>
<dbReference type="InterPro" id="IPR001173">
    <property type="entry name" value="Glyco_trans_2-like"/>
</dbReference>
<dbReference type="SUPFAM" id="SSF53756">
    <property type="entry name" value="UDP-Glycosyltransferase/glycogen phosphorylase"/>
    <property type="match status" value="1"/>
</dbReference>
<organism evidence="3 4">
    <name type="scientific">Sulfobacillus thermotolerans</name>
    <dbReference type="NCBI Taxonomy" id="338644"/>
    <lineage>
        <taxon>Bacteria</taxon>
        <taxon>Bacillati</taxon>
        <taxon>Bacillota</taxon>
        <taxon>Clostridia</taxon>
        <taxon>Eubacteriales</taxon>
        <taxon>Clostridiales Family XVII. Incertae Sedis</taxon>
        <taxon>Sulfobacillus</taxon>
    </lineage>
</organism>
<dbReference type="Gene3D" id="3.90.550.10">
    <property type="entry name" value="Spore Coat Polysaccharide Biosynthesis Protein SpsA, Chain A"/>
    <property type="match status" value="1"/>
</dbReference>
<evidence type="ECO:0000313" key="4">
    <source>
        <dbReference type="Proteomes" id="UP000325292"/>
    </source>
</evidence>